<proteinExistence type="predicted"/>
<keyword evidence="3" id="KW-1185">Reference proteome</keyword>
<evidence type="ECO:0000313" key="3">
    <source>
        <dbReference type="Proteomes" id="UP000186922"/>
    </source>
</evidence>
<organism evidence="2 3">
    <name type="scientific">Ramazzottius varieornatus</name>
    <name type="common">Water bear</name>
    <name type="synonym">Tardigrade</name>
    <dbReference type="NCBI Taxonomy" id="947166"/>
    <lineage>
        <taxon>Eukaryota</taxon>
        <taxon>Metazoa</taxon>
        <taxon>Ecdysozoa</taxon>
        <taxon>Tardigrada</taxon>
        <taxon>Eutardigrada</taxon>
        <taxon>Parachela</taxon>
        <taxon>Hypsibioidea</taxon>
        <taxon>Ramazzottiidae</taxon>
        <taxon>Ramazzottius</taxon>
    </lineage>
</organism>
<comment type="caution">
    <text evidence="2">The sequence shown here is derived from an EMBL/GenBank/DDBJ whole genome shotgun (WGS) entry which is preliminary data.</text>
</comment>
<dbReference type="Proteomes" id="UP000186922">
    <property type="component" value="Unassembled WGS sequence"/>
</dbReference>
<gene>
    <name evidence="2" type="primary">RvY_10857-1</name>
    <name evidence="2" type="synonym">RvY_10857.1</name>
    <name evidence="2" type="ORF">RvY_10857</name>
</gene>
<sequence length="198" mass="22939">MEHERARLERVRVFSRSAWKVRSELSSDAVKYKKNELNSEEKAAFERWRERRKKYMKDAYRERTEVNRRYANGEISLEEKQALEKSGPFLVDQEAFLLLQQSFLVSDQCLQSTEPPPNFRSEQLVRPLGLTAGEFADSRTSRVGPRSSSWKTEQGKGQERAFIGKYGYEAYANIDKAVDAVMNKGMTEAEARKLLDSQ</sequence>
<evidence type="ECO:0000256" key="1">
    <source>
        <dbReference type="SAM" id="MobiDB-lite"/>
    </source>
</evidence>
<evidence type="ECO:0000313" key="2">
    <source>
        <dbReference type="EMBL" id="GAU99922.1"/>
    </source>
</evidence>
<protein>
    <submittedName>
        <fullName evidence="2">Uncharacterized protein</fullName>
    </submittedName>
</protein>
<dbReference type="EMBL" id="BDGG01000005">
    <property type="protein sequence ID" value="GAU99922.1"/>
    <property type="molecule type" value="Genomic_DNA"/>
</dbReference>
<reference evidence="2 3" key="1">
    <citation type="journal article" date="2016" name="Nat. Commun.">
        <title>Extremotolerant tardigrade genome and improved radiotolerance of human cultured cells by tardigrade-unique protein.</title>
        <authorList>
            <person name="Hashimoto T."/>
            <person name="Horikawa D.D."/>
            <person name="Saito Y."/>
            <person name="Kuwahara H."/>
            <person name="Kozuka-Hata H."/>
            <person name="Shin-I T."/>
            <person name="Minakuchi Y."/>
            <person name="Ohishi K."/>
            <person name="Motoyama A."/>
            <person name="Aizu T."/>
            <person name="Enomoto A."/>
            <person name="Kondo K."/>
            <person name="Tanaka S."/>
            <person name="Hara Y."/>
            <person name="Koshikawa S."/>
            <person name="Sagara H."/>
            <person name="Miura T."/>
            <person name="Yokobori S."/>
            <person name="Miyagawa K."/>
            <person name="Suzuki Y."/>
            <person name="Kubo T."/>
            <person name="Oyama M."/>
            <person name="Kohara Y."/>
            <person name="Fujiyama A."/>
            <person name="Arakawa K."/>
            <person name="Katayama T."/>
            <person name="Toyoda A."/>
            <person name="Kunieda T."/>
        </authorList>
    </citation>
    <scope>NUCLEOTIDE SEQUENCE [LARGE SCALE GENOMIC DNA]</scope>
    <source>
        <strain evidence="2 3">YOKOZUNA-1</strain>
    </source>
</reference>
<dbReference type="AlphaFoldDB" id="A0A1D1VIK1"/>
<feature type="region of interest" description="Disordered" evidence="1">
    <location>
        <begin position="138"/>
        <end position="157"/>
    </location>
</feature>
<name>A0A1D1VIK1_RAMVA</name>
<accession>A0A1D1VIK1</accession>